<dbReference type="InterPro" id="IPR036397">
    <property type="entry name" value="RNaseH_sf"/>
</dbReference>
<evidence type="ECO:0000313" key="1">
    <source>
        <dbReference type="EMBL" id="KAJ4429674.1"/>
    </source>
</evidence>
<dbReference type="Gene3D" id="3.30.420.10">
    <property type="entry name" value="Ribonuclease H-like superfamily/Ribonuclease H"/>
    <property type="match status" value="1"/>
</dbReference>
<comment type="caution">
    <text evidence="1">The sequence shown here is derived from an EMBL/GenBank/DDBJ whole genome shotgun (WGS) entry which is preliminary data.</text>
</comment>
<dbReference type="Proteomes" id="UP001148838">
    <property type="component" value="Unassembled WGS sequence"/>
</dbReference>
<organism evidence="1 2">
    <name type="scientific">Periplaneta americana</name>
    <name type="common">American cockroach</name>
    <name type="synonym">Blatta americana</name>
    <dbReference type="NCBI Taxonomy" id="6978"/>
    <lineage>
        <taxon>Eukaryota</taxon>
        <taxon>Metazoa</taxon>
        <taxon>Ecdysozoa</taxon>
        <taxon>Arthropoda</taxon>
        <taxon>Hexapoda</taxon>
        <taxon>Insecta</taxon>
        <taxon>Pterygota</taxon>
        <taxon>Neoptera</taxon>
        <taxon>Polyneoptera</taxon>
        <taxon>Dictyoptera</taxon>
        <taxon>Blattodea</taxon>
        <taxon>Blattoidea</taxon>
        <taxon>Blattidae</taxon>
        <taxon>Blattinae</taxon>
        <taxon>Periplaneta</taxon>
    </lineage>
</organism>
<name>A0ABQ8S6K5_PERAM</name>
<keyword evidence="2" id="KW-1185">Reference proteome</keyword>
<dbReference type="EMBL" id="JAJSOF020000033">
    <property type="protein sequence ID" value="KAJ4429674.1"/>
    <property type="molecule type" value="Genomic_DNA"/>
</dbReference>
<evidence type="ECO:0000313" key="2">
    <source>
        <dbReference type="Proteomes" id="UP001148838"/>
    </source>
</evidence>
<gene>
    <name evidence="1" type="ORF">ANN_21875</name>
</gene>
<reference evidence="1 2" key="1">
    <citation type="journal article" date="2022" name="Allergy">
        <title>Genome assembly and annotation of Periplaneta americana reveal a comprehensive cockroach allergen profile.</title>
        <authorList>
            <person name="Wang L."/>
            <person name="Xiong Q."/>
            <person name="Saelim N."/>
            <person name="Wang L."/>
            <person name="Nong W."/>
            <person name="Wan A.T."/>
            <person name="Shi M."/>
            <person name="Liu X."/>
            <person name="Cao Q."/>
            <person name="Hui J.H.L."/>
            <person name="Sookrung N."/>
            <person name="Leung T.F."/>
            <person name="Tungtrongchitr A."/>
            <person name="Tsui S.K.W."/>
        </authorList>
    </citation>
    <scope>NUCLEOTIDE SEQUENCE [LARGE SCALE GENOMIC DNA]</scope>
    <source>
        <strain evidence="1">PWHHKU_190912</strain>
    </source>
</reference>
<sequence length="104" mass="12285">MPPTKPRLTTPDNSLWRIIKSHVSERWCKSNEELRESVEEDFRNITPEMLCNMSRKTDLVCSKLMHIQIQWIQNLFIVLMDNMLAVGFEVRHPRTPNGFQLDSD</sequence>
<accession>A0ABQ8S6K5</accession>
<protein>
    <submittedName>
        <fullName evidence="1">Uncharacterized protein</fullName>
    </submittedName>
</protein>
<proteinExistence type="predicted"/>